<evidence type="ECO:0000256" key="2">
    <source>
        <dbReference type="ARBA" id="ARBA00004604"/>
    </source>
</evidence>
<dbReference type="GO" id="GO:0005730">
    <property type="term" value="C:nucleolus"/>
    <property type="evidence" value="ECO:0007669"/>
    <property type="project" value="UniProtKB-SubCell"/>
</dbReference>
<accession>A0A835LTZ2</accession>
<evidence type="ECO:0000256" key="8">
    <source>
        <dbReference type="ARBA" id="ARBA00023242"/>
    </source>
</evidence>
<dbReference type="GO" id="GO:0000467">
    <property type="term" value="P:exonucleolytic trimming to generate mature 3'-end of 5.8S rRNA from tricistronic rRNA transcript (SSU-rRNA, 5.8S rRNA, LSU-rRNA)"/>
    <property type="evidence" value="ECO:0007669"/>
    <property type="project" value="TreeGrafter"/>
</dbReference>
<dbReference type="GO" id="GO:0035925">
    <property type="term" value="F:mRNA 3'-UTR AU-rich region binding"/>
    <property type="evidence" value="ECO:0007669"/>
    <property type="project" value="TreeGrafter"/>
</dbReference>
<dbReference type="OrthoDB" id="45882at2759"/>
<dbReference type="PANTHER" id="PTHR11097">
    <property type="entry name" value="EXOSOME COMPLEX EXONUCLEASE RIBOSOMAL RNA PROCESSING PROTEIN"/>
    <property type="match status" value="1"/>
</dbReference>
<dbReference type="GO" id="GO:0034473">
    <property type="term" value="P:U1 snRNA 3'-end processing"/>
    <property type="evidence" value="ECO:0007669"/>
    <property type="project" value="TreeGrafter"/>
</dbReference>
<dbReference type="SUPFAM" id="SSF54211">
    <property type="entry name" value="Ribosomal protein S5 domain 2-like"/>
    <property type="match status" value="1"/>
</dbReference>
<dbReference type="InterPro" id="IPR036345">
    <property type="entry name" value="ExoRNase_PH_dom2_sf"/>
</dbReference>
<dbReference type="PANTHER" id="PTHR11097:SF9">
    <property type="entry name" value="EXOSOME COMPLEX COMPONENT RRP43"/>
    <property type="match status" value="1"/>
</dbReference>
<keyword evidence="5" id="KW-0698">rRNA processing</keyword>
<evidence type="ECO:0000256" key="7">
    <source>
        <dbReference type="ARBA" id="ARBA00022884"/>
    </source>
</evidence>
<sequence length="359" mass="39947">MGLTDASGDLAGEMEVDAFSGLFPFRFYERHLLESIRPDAKDTTVALGAVASADGSALVKIGHTASAFIVCYYNAGCYQNGSYDSCLCVTWRGLHRPSRPAEAAPVLSIQLTDIILSSGMVDLKELCLIPGKAAWMAYLVLFANYQIQPQGYAGKATIYWGNYIMVDLKELCLIPGKAAWMAYLASYCSSVPKNMKKNVDHRGTHPVLHIVRCNCSLHQFYLDIPLSFYCPNNIYRHINHVCMPVVSVNDEGRVFAISEEQIEGKSLKELLNRGKRKLTLSCIPLALTCILHKKYILAEPTAEEESVMETLATVVLDMSGRLVSRWNISCLHDCIALTRQRVKELQEILNEVIANMELD</sequence>
<dbReference type="EMBL" id="JADFTS010000004">
    <property type="protein sequence ID" value="KAF9608093.1"/>
    <property type="molecule type" value="Genomic_DNA"/>
</dbReference>
<keyword evidence="6" id="KW-0271">Exosome</keyword>
<reference evidence="9 10" key="1">
    <citation type="submission" date="2020-10" db="EMBL/GenBank/DDBJ databases">
        <title>The Coptis chinensis genome and diversification of protoberbering-type alkaloids.</title>
        <authorList>
            <person name="Wang B."/>
            <person name="Shu S."/>
            <person name="Song C."/>
            <person name="Liu Y."/>
        </authorList>
    </citation>
    <scope>NUCLEOTIDE SEQUENCE [LARGE SCALE GENOMIC DNA]</scope>
    <source>
        <strain evidence="9">HL-2020</strain>
        <tissue evidence="9">Leaf</tissue>
    </source>
</reference>
<dbReference type="InterPro" id="IPR020568">
    <property type="entry name" value="Ribosomal_Su5_D2-typ_SF"/>
</dbReference>
<comment type="similarity">
    <text evidence="3">Belongs to the RNase PH family.</text>
</comment>
<dbReference type="Proteomes" id="UP000631114">
    <property type="component" value="Unassembled WGS sequence"/>
</dbReference>
<gene>
    <name evidence="9" type="ORF">IFM89_006020</name>
</gene>
<name>A0A835LTZ2_9MAGN</name>
<dbReference type="InterPro" id="IPR027408">
    <property type="entry name" value="PNPase/RNase_PH_dom_sf"/>
</dbReference>
<keyword evidence="7" id="KW-0694">RNA-binding</keyword>
<evidence type="ECO:0000313" key="9">
    <source>
        <dbReference type="EMBL" id="KAF9608093.1"/>
    </source>
</evidence>
<dbReference type="GO" id="GO:0071028">
    <property type="term" value="P:nuclear mRNA surveillance"/>
    <property type="evidence" value="ECO:0007669"/>
    <property type="project" value="TreeGrafter"/>
</dbReference>
<evidence type="ECO:0000256" key="3">
    <source>
        <dbReference type="ARBA" id="ARBA00006678"/>
    </source>
</evidence>
<dbReference type="GO" id="GO:0034475">
    <property type="term" value="P:U4 snRNA 3'-end processing"/>
    <property type="evidence" value="ECO:0007669"/>
    <property type="project" value="TreeGrafter"/>
</dbReference>
<dbReference type="GO" id="GO:0071038">
    <property type="term" value="P:TRAMP-dependent tRNA surveillance pathway"/>
    <property type="evidence" value="ECO:0007669"/>
    <property type="project" value="TreeGrafter"/>
</dbReference>
<evidence type="ECO:0000313" key="10">
    <source>
        <dbReference type="Proteomes" id="UP000631114"/>
    </source>
</evidence>
<keyword evidence="10" id="KW-1185">Reference proteome</keyword>
<evidence type="ECO:0000256" key="5">
    <source>
        <dbReference type="ARBA" id="ARBA00022552"/>
    </source>
</evidence>
<dbReference type="InterPro" id="IPR050590">
    <property type="entry name" value="Exosome_comp_Rrp42_subfam"/>
</dbReference>
<dbReference type="GO" id="GO:0071035">
    <property type="term" value="P:nuclear polyadenylation-dependent rRNA catabolic process"/>
    <property type="evidence" value="ECO:0007669"/>
    <property type="project" value="TreeGrafter"/>
</dbReference>
<evidence type="ECO:0000256" key="6">
    <source>
        <dbReference type="ARBA" id="ARBA00022835"/>
    </source>
</evidence>
<keyword evidence="8" id="KW-0539">Nucleus</keyword>
<evidence type="ECO:0000256" key="4">
    <source>
        <dbReference type="ARBA" id="ARBA00022490"/>
    </source>
</evidence>
<dbReference type="Gene3D" id="3.30.230.70">
    <property type="entry name" value="GHMP Kinase, N-terminal domain"/>
    <property type="match status" value="2"/>
</dbReference>
<comment type="caution">
    <text evidence="9">The sequence shown here is derived from an EMBL/GenBank/DDBJ whole genome shotgun (WGS) entry which is preliminary data.</text>
</comment>
<organism evidence="9 10">
    <name type="scientific">Coptis chinensis</name>
    <dbReference type="NCBI Taxonomy" id="261450"/>
    <lineage>
        <taxon>Eukaryota</taxon>
        <taxon>Viridiplantae</taxon>
        <taxon>Streptophyta</taxon>
        <taxon>Embryophyta</taxon>
        <taxon>Tracheophyta</taxon>
        <taxon>Spermatophyta</taxon>
        <taxon>Magnoliopsida</taxon>
        <taxon>Ranunculales</taxon>
        <taxon>Ranunculaceae</taxon>
        <taxon>Coptidoideae</taxon>
        <taxon>Coptis</taxon>
    </lineage>
</organism>
<protein>
    <submittedName>
        <fullName evidence="9">Uncharacterized protein</fullName>
    </submittedName>
</protein>
<dbReference type="GO" id="GO:0000177">
    <property type="term" value="C:cytoplasmic exosome (RNase complex)"/>
    <property type="evidence" value="ECO:0007669"/>
    <property type="project" value="TreeGrafter"/>
</dbReference>
<proteinExistence type="inferred from homology"/>
<dbReference type="AlphaFoldDB" id="A0A835LTZ2"/>
<evidence type="ECO:0000256" key="1">
    <source>
        <dbReference type="ARBA" id="ARBA00004496"/>
    </source>
</evidence>
<comment type="subcellular location">
    <subcellularLocation>
        <location evidence="1">Cytoplasm</location>
    </subcellularLocation>
    <subcellularLocation>
        <location evidence="2">Nucleus</location>
        <location evidence="2">Nucleolus</location>
    </subcellularLocation>
</comment>
<dbReference type="SUPFAM" id="SSF55666">
    <property type="entry name" value="Ribonuclease PH domain 2-like"/>
    <property type="match status" value="1"/>
</dbReference>
<dbReference type="GO" id="GO:0016075">
    <property type="term" value="P:rRNA catabolic process"/>
    <property type="evidence" value="ECO:0007669"/>
    <property type="project" value="TreeGrafter"/>
</dbReference>
<keyword evidence="4" id="KW-0963">Cytoplasm</keyword>
<dbReference type="GO" id="GO:0034476">
    <property type="term" value="P:U5 snRNA 3'-end processing"/>
    <property type="evidence" value="ECO:0007669"/>
    <property type="project" value="TreeGrafter"/>
</dbReference>
<dbReference type="GO" id="GO:0000176">
    <property type="term" value="C:nuclear exosome (RNase complex)"/>
    <property type="evidence" value="ECO:0007669"/>
    <property type="project" value="TreeGrafter"/>
</dbReference>